<reference evidence="13" key="1">
    <citation type="journal article" date="2002" name="Dev. Dyn.">
        <title>Genetic and genomic tools for Xenopus research: The NIH Xenopus initiative.</title>
        <authorList>
            <person name="Klein S.L."/>
            <person name="Strausberg R.L."/>
            <person name="Wagner L."/>
            <person name="Pontius J."/>
            <person name="Clifton S.W."/>
            <person name="Richardson P."/>
        </authorList>
    </citation>
    <scope>NUCLEOTIDE SEQUENCE</scope>
</reference>
<dbReference type="InterPro" id="IPR001424">
    <property type="entry name" value="SOD_Cu_Zn_dom"/>
</dbReference>
<dbReference type="Gene3D" id="2.60.40.200">
    <property type="entry name" value="Superoxide dismutase, copper/zinc binding domain"/>
    <property type="match status" value="1"/>
</dbReference>
<dbReference type="InterPro" id="IPR036163">
    <property type="entry name" value="HMA_dom_sf"/>
</dbReference>
<reference evidence="13" key="5">
    <citation type="submission" date="2025-04" db="UniProtKB">
        <authorList>
            <consortium name="RefSeq"/>
        </authorList>
    </citation>
    <scope>IDENTIFICATION</scope>
</reference>
<reference evidence="11" key="3">
    <citation type="journal article" date="2010" name="Science">
        <title>The genome of the Western clawed frog Xenopus tropicalis.</title>
        <authorList>
            <person name="Hellsten U."/>
            <person name="Harland R.M."/>
            <person name="Gilchrist M.J."/>
            <person name="Hendrix D."/>
            <person name="Jurka J."/>
            <person name="Kapitonov V."/>
            <person name="Ovcharenko I."/>
            <person name="Putnam N.H."/>
            <person name="Shu S."/>
            <person name="Taher L."/>
            <person name="Blitz I.L."/>
            <person name="Blumberg B."/>
            <person name="Dichmann D.S."/>
            <person name="Dubchak I."/>
            <person name="Amaya E."/>
            <person name="Detter J.C."/>
            <person name="Fletcher R."/>
            <person name="Gerhard D.S."/>
            <person name="Goodstein D."/>
            <person name="Graves T."/>
            <person name="Grigoriev I.V."/>
            <person name="Grimwood J."/>
            <person name="Kawashima T."/>
            <person name="Lindquist E."/>
            <person name="Lucas S.M."/>
            <person name="Mead P.E."/>
            <person name="Mitros T."/>
            <person name="Ogino H."/>
            <person name="Ohta Y."/>
            <person name="Poliakov A.V."/>
            <person name="Pollet N."/>
            <person name="Robert J."/>
            <person name="Salamov A."/>
            <person name="Sater A.K."/>
            <person name="Schmutz J."/>
            <person name="Terry A."/>
            <person name="Vize P.D."/>
            <person name="Warren W.C."/>
            <person name="Wells D."/>
            <person name="Wills A."/>
            <person name="Wilson R.K."/>
            <person name="Zimmerman L.B."/>
            <person name="Zorn A.M."/>
            <person name="Grainger R."/>
            <person name="Grammer T."/>
            <person name="Khokha M.K."/>
            <person name="Richardson P.M."/>
            <person name="Rokhsar D.S."/>
        </authorList>
    </citation>
    <scope>NUCLEOTIDE SEQUENCE [LARGE SCALE GENOMIC DNA]</scope>
    <source>
        <strain evidence="11">Nigerian</strain>
    </source>
</reference>
<evidence type="ECO:0000256" key="6">
    <source>
        <dbReference type="ARBA" id="ARBA00023157"/>
    </source>
</evidence>
<dbReference type="GO" id="GO:0019430">
    <property type="term" value="P:removal of superoxide radicals"/>
    <property type="evidence" value="ECO:0000318"/>
    <property type="project" value="GO_Central"/>
</dbReference>
<reference evidence="10" key="2">
    <citation type="submission" date="2004-09" db="EMBL/GenBank/DDBJ databases">
        <authorList>
            <consortium name="NIH - Xenopus Gene Collection (XGC) project"/>
        </authorList>
    </citation>
    <scope>NUCLEOTIDE SEQUENCE [LARGE SCALE MRNA]</scope>
    <source>
        <tissue evidence="10">Embryo</tissue>
    </source>
</reference>
<evidence type="ECO:0000256" key="1">
    <source>
        <dbReference type="ARBA" id="ARBA00001947"/>
    </source>
</evidence>
<dbReference type="Bgee" id="ENSXETG00000011424">
    <property type="expression patterns" value="Expressed in testis and 12 other cell types or tissues"/>
</dbReference>
<dbReference type="STRING" id="8364.ENSXETP00000030404"/>
<keyword evidence="6" id="KW-1015">Disulfide bond</keyword>
<evidence type="ECO:0000259" key="9">
    <source>
        <dbReference type="PROSITE" id="PS50846"/>
    </source>
</evidence>
<dbReference type="SUPFAM" id="SSF55008">
    <property type="entry name" value="HMA, heavy metal-associated domain"/>
    <property type="match status" value="1"/>
</dbReference>
<evidence type="ECO:0000256" key="8">
    <source>
        <dbReference type="ARBA" id="ARBA00032899"/>
    </source>
</evidence>
<proteinExistence type="evidence at transcript level"/>
<accession>Q63ZZ7</accession>
<dbReference type="Xenbase" id="XB-GENE-958610">
    <property type="gene designation" value="ccs"/>
</dbReference>
<comment type="cofactor">
    <cofactor evidence="2">
        <name>Cu(2+)</name>
        <dbReference type="ChEBI" id="CHEBI:29036"/>
    </cofactor>
</comment>
<evidence type="ECO:0000313" key="13">
    <source>
        <dbReference type="RefSeq" id="NP_001011020.1"/>
    </source>
</evidence>
<keyword evidence="3" id="KW-0479">Metal-binding</keyword>
<protein>
    <recommendedName>
        <fullName evidence="8">Superoxide dismutase copper chaperone</fullName>
    </recommendedName>
</protein>
<dbReference type="OrthoDB" id="666972at2759"/>
<dbReference type="KEGG" id="xtr:496429"/>
<evidence type="ECO:0000313" key="12">
    <source>
        <dbReference type="Proteomes" id="UP000008143"/>
    </source>
</evidence>
<dbReference type="CDD" id="cd00371">
    <property type="entry name" value="HMA"/>
    <property type="match status" value="1"/>
</dbReference>
<evidence type="ECO:0000256" key="3">
    <source>
        <dbReference type="ARBA" id="ARBA00022723"/>
    </source>
</evidence>
<dbReference type="OMA" id="KNVWEER"/>
<dbReference type="GO" id="GO:0016532">
    <property type="term" value="F:superoxide dismutase copper chaperone activity"/>
    <property type="evidence" value="ECO:0000318"/>
    <property type="project" value="GO_Central"/>
</dbReference>
<dbReference type="GO" id="GO:0005507">
    <property type="term" value="F:copper ion binding"/>
    <property type="evidence" value="ECO:0000318"/>
    <property type="project" value="GO_Central"/>
</dbReference>
<evidence type="ECO:0000313" key="14">
    <source>
        <dbReference type="Xenbase" id="XB-GENE-958610"/>
    </source>
</evidence>
<evidence type="ECO:0000313" key="10">
    <source>
        <dbReference type="EMBL" id="AAH82734.1"/>
    </source>
</evidence>
<comment type="cofactor">
    <cofactor evidence="1">
        <name>Zn(2+)</name>
        <dbReference type="ChEBI" id="CHEBI:29105"/>
    </cofactor>
</comment>
<dbReference type="SUPFAM" id="SSF49329">
    <property type="entry name" value="Cu,Zn superoxide dismutase-like"/>
    <property type="match status" value="1"/>
</dbReference>
<dbReference type="CTD" id="9973"/>
<dbReference type="AlphaFoldDB" id="Q63ZZ7"/>
<organism evidence="10">
    <name type="scientific">Xenopus tropicalis</name>
    <name type="common">Western clawed frog</name>
    <name type="synonym">Silurana tropicalis</name>
    <dbReference type="NCBI Taxonomy" id="8364"/>
    <lineage>
        <taxon>Eukaryota</taxon>
        <taxon>Metazoa</taxon>
        <taxon>Chordata</taxon>
        <taxon>Craniata</taxon>
        <taxon>Vertebrata</taxon>
        <taxon>Euteleostomi</taxon>
        <taxon>Amphibia</taxon>
        <taxon>Batrachia</taxon>
        <taxon>Anura</taxon>
        <taxon>Pipoidea</taxon>
        <taxon>Pipidae</taxon>
        <taxon>Xenopodinae</taxon>
        <taxon>Xenopus</taxon>
        <taxon>Silurana</taxon>
    </lineage>
</organism>
<dbReference type="GeneID" id="496429"/>
<dbReference type="PROSITE" id="PS00087">
    <property type="entry name" value="SOD_CU_ZN_1"/>
    <property type="match status" value="1"/>
</dbReference>
<reference evidence="11" key="4">
    <citation type="submission" date="2020-05" db="UniProtKB">
        <authorList>
            <consortium name="Ensembl"/>
        </authorList>
    </citation>
    <scope>IDENTIFICATION</scope>
</reference>
<dbReference type="Gene3D" id="3.30.70.100">
    <property type="match status" value="1"/>
</dbReference>
<feature type="domain" description="HMA" evidence="9">
    <location>
        <begin position="10"/>
        <end position="73"/>
    </location>
</feature>
<dbReference type="ExpressionAtlas" id="Q63ZZ7">
    <property type="expression patterns" value="baseline"/>
</dbReference>
<keyword evidence="5" id="KW-0186">Copper</keyword>
<evidence type="ECO:0000313" key="11">
    <source>
        <dbReference type="Ensembl" id="ENSXETP00000058685"/>
    </source>
</evidence>
<dbReference type="EMBL" id="BC082734">
    <property type="protein sequence ID" value="AAH82734.1"/>
    <property type="molecule type" value="mRNA"/>
</dbReference>
<comment type="similarity">
    <text evidence="7">In the C-terminal section; belongs to the Cu-Zn superoxide dismutase family.</text>
</comment>
<dbReference type="GeneTree" id="ENSGT00940000159785"/>
<dbReference type="Proteomes" id="UP000008143">
    <property type="component" value="Chromosome 4"/>
</dbReference>
<dbReference type="PANTHER" id="PTHR10003">
    <property type="entry name" value="SUPEROXIDE DISMUTASE CU-ZN -RELATED"/>
    <property type="match status" value="1"/>
</dbReference>
<sequence length="274" mass="29518">MEEPGSRRALSKFEFAVQITCESCVRALKKALQDVKGVKEFSINMESKSVLVETTLLAEEVHKLLETTGRKAVLMGMGTVQSKNLGAAVAMMSGEGSIQGVVRFIQTSENTCIIEGTLDGLSPGLHGIHVHEFGDISNGCESCGEHYNPHRNSHGGPGEDDRHVGDLGNIFAADNGRASFRLMDERLKVYDIIGRSLVVDEGEDDLGHGCHPLSKITGNSGRRLASGIIARSAGLFENDKQLCTCDGITIWEERNYPIAGPGRSTQLQSPPANL</sequence>
<dbReference type="RefSeq" id="NP_001011020.1">
    <property type="nucleotide sequence ID" value="NM_001011020.2"/>
</dbReference>
<gene>
    <name evidence="10 11 13 14" type="primary">ccs</name>
</gene>
<dbReference type="InterPro" id="IPR036423">
    <property type="entry name" value="SOD-like_Cu/Zn_dom_sf"/>
</dbReference>
<evidence type="ECO:0000256" key="7">
    <source>
        <dbReference type="ARBA" id="ARBA00025798"/>
    </source>
</evidence>
<dbReference type="Pfam" id="PF00080">
    <property type="entry name" value="Sod_Cu"/>
    <property type="match status" value="1"/>
</dbReference>
<dbReference type="CDD" id="cd00305">
    <property type="entry name" value="Cu-Zn_Superoxide_Dismutase"/>
    <property type="match status" value="1"/>
</dbReference>
<dbReference type="Pfam" id="PF00403">
    <property type="entry name" value="HMA"/>
    <property type="match status" value="1"/>
</dbReference>
<dbReference type="InterPro" id="IPR006121">
    <property type="entry name" value="HMA_dom"/>
</dbReference>
<dbReference type="FunFam" id="2.60.40.200:FF:000004">
    <property type="entry name" value="Copper chaperone for superoxide dismutase"/>
    <property type="match status" value="1"/>
</dbReference>
<evidence type="ECO:0000256" key="2">
    <source>
        <dbReference type="ARBA" id="ARBA00001973"/>
    </source>
</evidence>
<dbReference type="InterPro" id="IPR024134">
    <property type="entry name" value="SOD_Cu/Zn_/chaperone"/>
</dbReference>
<evidence type="ECO:0000256" key="5">
    <source>
        <dbReference type="ARBA" id="ARBA00023008"/>
    </source>
</evidence>
<keyword evidence="12" id="KW-1185">Reference proteome</keyword>
<evidence type="ECO:0000256" key="4">
    <source>
        <dbReference type="ARBA" id="ARBA00022833"/>
    </source>
</evidence>
<dbReference type="PRINTS" id="PR00068">
    <property type="entry name" value="CUZNDISMTASE"/>
</dbReference>
<dbReference type="Ensembl" id="ENSXETT00000064314">
    <property type="protein sequence ID" value="ENSXETP00000058685"/>
    <property type="gene ID" value="ENSXETG00000011424"/>
</dbReference>
<dbReference type="Reactome" id="R-XTR-3299685">
    <property type="pathway name" value="Detoxification of Reactive Oxygen Species"/>
</dbReference>
<name>Q63ZZ7_XENTR</name>
<dbReference type="AGR" id="Xenbase:XB-GENE-958610"/>
<keyword evidence="4" id="KW-0862">Zinc</keyword>
<dbReference type="PROSITE" id="PS50846">
    <property type="entry name" value="HMA_2"/>
    <property type="match status" value="1"/>
</dbReference>
<dbReference type="InterPro" id="IPR018152">
    <property type="entry name" value="SOD_Cu/Zn_BS"/>
</dbReference>
<dbReference type="PaxDb" id="8364-ENSXETP00000058685"/>